<evidence type="ECO:0000313" key="9">
    <source>
        <dbReference type="EMBL" id="KLJ09609.1"/>
    </source>
</evidence>
<keyword evidence="6" id="KW-0472">Membrane</keyword>
<evidence type="ECO:0000256" key="7">
    <source>
        <dbReference type="ARBA" id="ARBA00037964"/>
    </source>
</evidence>
<dbReference type="OrthoDB" id="2405412at2759"/>
<dbReference type="Pfam" id="PF03452">
    <property type="entry name" value="Anp1"/>
    <property type="match status" value="1"/>
</dbReference>
<keyword evidence="4" id="KW-1133">Transmembrane helix</keyword>
<dbReference type="InterPro" id="IPR052086">
    <property type="entry name" value="Mannan_Polymerase_Subunit"/>
</dbReference>
<sequence length="377" mass="42651">MAIPRSLRRTNPLTLILAGLLSIGFLFFIFSPSSTSASGSTSQGRKSYAAANSLSPPTKPFLKDPPTKPNGRRAPPPVVRYNMNKNTATTDSVKNHERVLILTPLARFYPEYWDNLVKFTYPHEYISLGFIIPKTREGNAAVSALQAAIKQTQSGPVDDRFASITILRQDFDPPIVSQDEKERHKFENQKKRREAMSRARNSLLFTTLGPSISWVLWLDADIVETPPTLIQDLTRHNKPVIVPNCYQRFLNPETKQMDIRPYDYNSWVDSARSLEIAKAMGPDEIMLEGYAELPTYRTLMAHLADKSPNRNVDEIMSLDGVGGTALMVKADVHRDGAMFPAFPFYHLVETEGFAKMARRLGWTCFGLPNYFVYHYNE</sequence>
<accession>A0A0H1BDS0</accession>
<dbReference type="FunFam" id="3.90.550.10:FF:000017">
    <property type="entry name" value="Mannan polymerase II complex ANP1 subunit"/>
    <property type="match status" value="1"/>
</dbReference>
<name>A0A0H1BDS0_9EURO</name>
<evidence type="ECO:0000256" key="1">
    <source>
        <dbReference type="ARBA" id="ARBA00004323"/>
    </source>
</evidence>
<dbReference type="GO" id="GO:0000032">
    <property type="term" value="P:cell wall mannoprotein biosynthetic process"/>
    <property type="evidence" value="ECO:0007669"/>
    <property type="project" value="TreeGrafter"/>
</dbReference>
<dbReference type="AlphaFoldDB" id="A0A0H1BDS0"/>
<dbReference type="Proteomes" id="UP000053573">
    <property type="component" value="Unassembled WGS sequence"/>
</dbReference>
<dbReference type="EMBL" id="LDEV01002315">
    <property type="protein sequence ID" value="KLJ09609.1"/>
    <property type="molecule type" value="Genomic_DNA"/>
</dbReference>
<dbReference type="GO" id="GO:0000136">
    <property type="term" value="C:mannan polymerase complex"/>
    <property type="evidence" value="ECO:0007669"/>
    <property type="project" value="TreeGrafter"/>
</dbReference>
<keyword evidence="10" id="KW-1185">Reference proteome</keyword>
<dbReference type="PANTHER" id="PTHR43083">
    <property type="entry name" value="MANNAN POLYMERASE II"/>
    <property type="match status" value="1"/>
</dbReference>
<dbReference type="GO" id="GO:0006487">
    <property type="term" value="P:protein N-linked glycosylation"/>
    <property type="evidence" value="ECO:0007669"/>
    <property type="project" value="TreeGrafter"/>
</dbReference>
<protein>
    <submittedName>
        <fullName evidence="9">Mannan polymerase complexes MNN9 subunit</fullName>
    </submittedName>
</protein>
<proteinExistence type="inferred from homology"/>
<comment type="subcellular location">
    <subcellularLocation>
        <location evidence="1">Golgi apparatus membrane</location>
        <topology evidence="1">Single-pass type II membrane protein</topology>
    </subcellularLocation>
</comment>
<dbReference type="GO" id="GO:0000009">
    <property type="term" value="F:alpha-1,6-mannosyltransferase activity"/>
    <property type="evidence" value="ECO:0007669"/>
    <property type="project" value="TreeGrafter"/>
</dbReference>
<keyword evidence="5" id="KW-0333">Golgi apparatus</keyword>
<dbReference type="Gene3D" id="3.90.550.10">
    <property type="entry name" value="Spore Coat Polysaccharide Biosynthesis Protein SpsA, Chain A"/>
    <property type="match status" value="1"/>
</dbReference>
<dbReference type="PANTHER" id="PTHR43083:SF6">
    <property type="entry name" value="MANNAN POLYMERASE COMPLEXES SUBUNIT MNN9"/>
    <property type="match status" value="1"/>
</dbReference>
<comment type="caution">
    <text evidence="9">The sequence shown here is derived from an EMBL/GenBank/DDBJ whole genome shotgun (WGS) entry which is preliminary data.</text>
</comment>
<dbReference type="STRING" id="2060906.A0A0H1BDS0"/>
<evidence type="ECO:0000256" key="5">
    <source>
        <dbReference type="ARBA" id="ARBA00023034"/>
    </source>
</evidence>
<evidence type="ECO:0000256" key="6">
    <source>
        <dbReference type="ARBA" id="ARBA00023136"/>
    </source>
</evidence>
<dbReference type="InterPro" id="IPR029044">
    <property type="entry name" value="Nucleotide-diphossugar_trans"/>
</dbReference>
<reference evidence="10" key="1">
    <citation type="journal article" date="2015" name="PLoS Genet.">
        <title>The dynamic genome and transcriptome of the human fungal pathogen Blastomyces and close relative Emmonsia.</title>
        <authorList>
            <person name="Munoz J.F."/>
            <person name="Gauthier G.M."/>
            <person name="Desjardins C.A."/>
            <person name="Gallo J.E."/>
            <person name="Holder J."/>
            <person name="Sullivan T.D."/>
            <person name="Marty A.J."/>
            <person name="Carmen J.C."/>
            <person name="Chen Z."/>
            <person name="Ding L."/>
            <person name="Gujja S."/>
            <person name="Magrini V."/>
            <person name="Misas E."/>
            <person name="Mitreva M."/>
            <person name="Priest M."/>
            <person name="Saif S."/>
            <person name="Whiston E.A."/>
            <person name="Young S."/>
            <person name="Zeng Q."/>
            <person name="Goldman W.E."/>
            <person name="Mardis E.R."/>
            <person name="Taylor J.W."/>
            <person name="McEwen J.G."/>
            <person name="Clay O.K."/>
            <person name="Klein B.S."/>
            <person name="Cuomo C.A."/>
        </authorList>
    </citation>
    <scope>NUCLEOTIDE SEQUENCE [LARGE SCALE GENOMIC DNA]</scope>
    <source>
        <strain evidence="10">UAMH 139</strain>
    </source>
</reference>
<keyword evidence="3" id="KW-0735">Signal-anchor</keyword>
<evidence type="ECO:0000256" key="2">
    <source>
        <dbReference type="ARBA" id="ARBA00022692"/>
    </source>
</evidence>
<evidence type="ECO:0000256" key="8">
    <source>
        <dbReference type="SAM" id="MobiDB-lite"/>
    </source>
</evidence>
<evidence type="ECO:0000256" key="4">
    <source>
        <dbReference type="ARBA" id="ARBA00022989"/>
    </source>
</evidence>
<dbReference type="SUPFAM" id="SSF53448">
    <property type="entry name" value="Nucleotide-diphospho-sugar transferases"/>
    <property type="match status" value="1"/>
</dbReference>
<evidence type="ECO:0000313" key="10">
    <source>
        <dbReference type="Proteomes" id="UP000053573"/>
    </source>
</evidence>
<comment type="similarity">
    <text evidence="7">Belongs to the ANP1/MMN9/VAN1 family.</text>
</comment>
<organism evidence="9 10">
    <name type="scientific">Blastomyces silverae</name>
    <dbReference type="NCBI Taxonomy" id="2060906"/>
    <lineage>
        <taxon>Eukaryota</taxon>
        <taxon>Fungi</taxon>
        <taxon>Dikarya</taxon>
        <taxon>Ascomycota</taxon>
        <taxon>Pezizomycotina</taxon>
        <taxon>Eurotiomycetes</taxon>
        <taxon>Eurotiomycetidae</taxon>
        <taxon>Onygenales</taxon>
        <taxon>Ajellomycetaceae</taxon>
        <taxon>Blastomyces</taxon>
    </lineage>
</organism>
<gene>
    <name evidence="9" type="ORF">EMPG_14970</name>
</gene>
<feature type="region of interest" description="Disordered" evidence="8">
    <location>
        <begin position="35"/>
        <end position="80"/>
    </location>
</feature>
<evidence type="ECO:0000256" key="3">
    <source>
        <dbReference type="ARBA" id="ARBA00022968"/>
    </source>
</evidence>
<keyword evidence="2" id="KW-0812">Transmembrane</keyword>